<proteinExistence type="predicted"/>
<dbReference type="HOGENOM" id="CLU_2552819_0_0_9"/>
<dbReference type="EMBL" id="ACIM02000001">
    <property type="protein sequence ID" value="EEW97999.1"/>
    <property type="molecule type" value="Genomic_DNA"/>
</dbReference>
<evidence type="ECO:0000313" key="1">
    <source>
        <dbReference type="EMBL" id="EEW97999.1"/>
    </source>
</evidence>
<comment type="caution">
    <text evidence="1">The sequence shown here is derived from an EMBL/GenBank/DDBJ whole genome shotgun (WGS) entry which is preliminary data.</text>
</comment>
<dbReference type="STRING" id="592028.GCWU000321_01995"/>
<keyword evidence="2" id="KW-1185">Reference proteome</keyword>
<dbReference type="RefSeq" id="WP_007070930.1">
    <property type="nucleotide sequence ID" value="NZ_GG698602.1"/>
</dbReference>
<name>C9LR13_9FIRM</name>
<organism evidence="1 2">
    <name type="scientific">Dialister invisus DSM 15470</name>
    <dbReference type="NCBI Taxonomy" id="592028"/>
    <lineage>
        <taxon>Bacteria</taxon>
        <taxon>Bacillati</taxon>
        <taxon>Bacillota</taxon>
        <taxon>Negativicutes</taxon>
        <taxon>Veillonellales</taxon>
        <taxon>Veillonellaceae</taxon>
        <taxon>Dialister</taxon>
    </lineage>
</organism>
<gene>
    <name evidence="1" type="ORF">GCWU000321_01995</name>
</gene>
<dbReference type="AlphaFoldDB" id="C9LR13"/>
<protein>
    <submittedName>
        <fullName evidence="1">Uncharacterized protein</fullName>
    </submittedName>
</protein>
<sequence length="82" mass="9392">MEKTGNGTMKWSEESITLMTAYRLPHHSHRFFAALRMTSYGLPYHGHRPFTFASDDALLSGFILNGAKILCEKDRKRNSDTE</sequence>
<evidence type="ECO:0000313" key="2">
    <source>
        <dbReference type="Proteomes" id="UP000004736"/>
    </source>
</evidence>
<reference evidence="1" key="1">
    <citation type="submission" date="2009-09" db="EMBL/GenBank/DDBJ databases">
        <authorList>
            <person name="Weinstock G."/>
            <person name="Sodergren E."/>
            <person name="Clifton S."/>
            <person name="Fulton L."/>
            <person name="Fulton B."/>
            <person name="Courtney L."/>
            <person name="Fronick C."/>
            <person name="Harrison M."/>
            <person name="Strong C."/>
            <person name="Farmer C."/>
            <person name="Delahaunty K."/>
            <person name="Markovic C."/>
            <person name="Hall O."/>
            <person name="Minx P."/>
            <person name="Tomlinson C."/>
            <person name="Mitreva M."/>
            <person name="Nelson J."/>
            <person name="Hou S."/>
            <person name="Wollam A."/>
            <person name="Pepin K.H."/>
            <person name="Johnson M."/>
            <person name="Bhonagiri V."/>
            <person name="Nash W.E."/>
            <person name="Warren W."/>
            <person name="Chinwalla A."/>
            <person name="Mardis E.R."/>
            <person name="Wilson R.K."/>
        </authorList>
    </citation>
    <scope>NUCLEOTIDE SEQUENCE [LARGE SCALE GENOMIC DNA]</scope>
    <source>
        <strain evidence="1">DSM 15470</strain>
    </source>
</reference>
<dbReference type="Proteomes" id="UP000004736">
    <property type="component" value="Unassembled WGS sequence"/>
</dbReference>
<accession>C9LR13</accession>
<dbReference type="GeneID" id="78278454"/>